<keyword evidence="4" id="KW-1185">Reference proteome</keyword>
<feature type="region of interest" description="Disordered" evidence="1">
    <location>
        <begin position="49"/>
        <end position="75"/>
    </location>
</feature>
<dbReference type="EMBL" id="JYDL01000316">
    <property type="protein sequence ID" value="KRX12612.1"/>
    <property type="molecule type" value="Genomic_DNA"/>
</dbReference>
<dbReference type="Proteomes" id="UP000054630">
    <property type="component" value="Unassembled WGS sequence"/>
</dbReference>
<evidence type="ECO:0000313" key="4">
    <source>
        <dbReference type="Proteomes" id="UP000054630"/>
    </source>
</evidence>
<organism evidence="3 4">
    <name type="scientific">Trichinella nelsoni</name>
    <dbReference type="NCBI Taxonomy" id="6336"/>
    <lineage>
        <taxon>Eukaryota</taxon>
        <taxon>Metazoa</taxon>
        <taxon>Ecdysozoa</taxon>
        <taxon>Nematoda</taxon>
        <taxon>Enoplea</taxon>
        <taxon>Dorylaimia</taxon>
        <taxon>Trichinellida</taxon>
        <taxon>Trichinellidae</taxon>
        <taxon>Trichinella</taxon>
    </lineage>
</organism>
<sequence length="111" mass="12701">MYTTDSHRAWCSTELQFISDVGPDERFLRSTVEKAIDQPLFPVLTVGHCLDDRKEDPGSPNSRGEVDPDGSEFSRGSVRSRIFCFQILGRCRCWVFLLDRCIRLRRGSCIS</sequence>
<protein>
    <submittedName>
        <fullName evidence="3">Uncharacterized protein</fullName>
    </submittedName>
</protein>
<name>A0A0V0RDT6_9BILA</name>
<comment type="caution">
    <text evidence="3">The sequence shown here is derived from an EMBL/GenBank/DDBJ whole genome shotgun (WGS) entry which is preliminary data.</text>
</comment>
<evidence type="ECO:0000313" key="3">
    <source>
        <dbReference type="EMBL" id="KRX12626.1"/>
    </source>
</evidence>
<accession>A0A0V0RDT6</accession>
<evidence type="ECO:0000313" key="2">
    <source>
        <dbReference type="EMBL" id="KRX12612.1"/>
    </source>
</evidence>
<dbReference type="OrthoDB" id="5923532at2759"/>
<dbReference type="AlphaFoldDB" id="A0A0V0RDT6"/>
<reference evidence="3 4" key="1">
    <citation type="submission" date="2015-01" db="EMBL/GenBank/DDBJ databases">
        <title>Evolution of Trichinella species and genotypes.</title>
        <authorList>
            <person name="Korhonen P.K."/>
            <person name="Edoardo P."/>
            <person name="Giuseppe L.R."/>
            <person name="Gasser R.B."/>
        </authorList>
    </citation>
    <scope>NUCLEOTIDE SEQUENCE [LARGE SCALE GENOMIC DNA]</scope>
    <source>
        <strain evidence="3">ISS37</strain>
    </source>
</reference>
<proteinExistence type="predicted"/>
<dbReference type="EMBL" id="JYDL01000312">
    <property type="protein sequence ID" value="KRX12626.1"/>
    <property type="molecule type" value="Genomic_DNA"/>
</dbReference>
<gene>
    <name evidence="2" type="ORF">T07_13220</name>
    <name evidence="3" type="ORF">T07_6871</name>
</gene>
<evidence type="ECO:0000256" key="1">
    <source>
        <dbReference type="SAM" id="MobiDB-lite"/>
    </source>
</evidence>